<dbReference type="SUPFAM" id="SSF118290">
    <property type="entry name" value="WRKY DNA-binding domain"/>
    <property type="match status" value="1"/>
</dbReference>
<evidence type="ECO:0000313" key="7">
    <source>
        <dbReference type="EMBL" id="WOL01879.1"/>
    </source>
</evidence>
<dbReference type="GO" id="GO:0003700">
    <property type="term" value="F:DNA-binding transcription factor activity"/>
    <property type="evidence" value="ECO:0007669"/>
    <property type="project" value="InterPro"/>
</dbReference>
<dbReference type="InterPro" id="IPR044810">
    <property type="entry name" value="WRKY_plant"/>
</dbReference>
<keyword evidence="3" id="KW-0238">DNA-binding</keyword>
<sequence>MSSPTKVSSYPEADRPMVQDLAKIRAAAEHLGILLRPALLENSTAKDMLHEIQSSVSRALSLLDFQESSPSPEKRKCSSAGVRRRACRRRSQPYSWRSMSKSLDDGYTWRKYGQKDIQSAKYPRSYFRCTNKHDQGCMAIRQVQVSEEDPTSYVITYLGEHTCRDPLMAASTLRSSHLICFGSAAGAPESKLKQEVVPSLKQECEEEVLSNLTTVSPAAGNTHGDVTSCLQAPAACDDEEMEFMANILELESLMAFDADCFFSGNY</sequence>
<dbReference type="PANTHER" id="PTHR32096">
    <property type="entry name" value="WRKY TRANSCRIPTION FACTOR 30-RELATED-RELATED"/>
    <property type="match status" value="1"/>
</dbReference>
<dbReference type="InterPro" id="IPR036576">
    <property type="entry name" value="WRKY_dom_sf"/>
</dbReference>
<dbReference type="PROSITE" id="PS50811">
    <property type="entry name" value="WRKY"/>
    <property type="match status" value="1"/>
</dbReference>
<feature type="domain" description="WRKY" evidence="6">
    <location>
        <begin position="98"/>
        <end position="166"/>
    </location>
</feature>
<protein>
    <submittedName>
        <fullName evidence="7">WRKY transcription factor 70</fullName>
    </submittedName>
</protein>
<evidence type="ECO:0000313" key="8">
    <source>
        <dbReference type="Proteomes" id="UP001327560"/>
    </source>
</evidence>
<accession>A0AAQ3K621</accession>
<dbReference type="GO" id="GO:0000976">
    <property type="term" value="F:transcription cis-regulatory region binding"/>
    <property type="evidence" value="ECO:0007669"/>
    <property type="project" value="TreeGrafter"/>
</dbReference>
<dbReference type="EMBL" id="CP136892">
    <property type="protein sequence ID" value="WOL01879.1"/>
    <property type="molecule type" value="Genomic_DNA"/>
</dbReference>
<keyword evidence="5" id="KW-0539">Nucleus</keyword>
<dbReference type="InterPro" id="IPR003657">
    <property type="entry name" value="WRKY_dom"/>
</dbReference>
<dbReference type="Pfam" id="PF03106">
    <property type="entry name" value="WRKY"/>
    <property type="match status" value="1"/>
</dbReference>
<evidence type="ECO:0000259" key="6">
    <source>
        <dbReference type="PROSITE" id="PS50811"/>
    </source>
</evidence>
<keyword evidence="4" id="KW-0804">Transcription</keyword>
<reference evidence="7 8" key="1">
    <citation type="submission" date="2023-10" db="EMBL/GenBank/DDBJ databases">
        <title>Chromosome-scale genome assembly provides insights into flower coloration mechanisms of Canna indica.</title>
        <authorList>
            <person name="Li C."/>
        </authorList>
    </citation>
    <scope>NUCLEOTIDE SEQUENCE [LARGE SCALE GENOMIC DNA]</scope>
    <source>
        <tissue evidence="7">Flower</tissue>
    </source>
</reference>
<proteinExistence type="predicted"/>
<dbReference type="SMART" id="SM00774">
    <property type="entry name" value="WRKY"/>
    <property type="match status" value="1"/>
</dbReference>
<evidence type="ECO:0000256" key="2">
    <source>
        <dbReference type="ARBA" id="ARBA00023015"/>
    </source>
</evidence>
<dbReference type="Gene3D" id="2.20.25.80">
    <property type="entry name" value="WRKY domain"/>
    <property type="match status" value="1"/>
</dbReference>
<dbReference type="PANTHER" id="PTHR32096:SF146">
    <property type="entry name" value="WRKY TRANSCRIPTION FACTOR 19-RELATED"/>
    <property type="match status" value="1"/>
</dbReference>
<organism evidence="7 8">
    <name type="scientific">Canna indica</name>
    <name type="common">Indian-shot</name>
    <dbReference type="NCBI Taxonomy" id="4628"/>
    <lineage>
        <taxon>Eukaryota</taxon>
        <taxon>Viridiplantae</taxon>
        <taxon>Streptophyta</taxon>
        <taxon>Embryophyta</taxon>
        <taxon>Tracheophyta</taxon>
        <taxon>Spermatophyta</taxon>
        <taxon>Magnoliopsida</taxon>
        <taxon>Liliopsida</taxon>
        <taxon>Zingiberales</taxon>
        <taxon>Cannaceae</taxon>
        <taxon>Canna</taxon>
    </lineage>
</organism>
<evidence type="ECO:0000256" key="1">
    <source>
        <dbReference type="ARBA" id="ARBA00004123"/>
    </source>
</evidence>
<keyword evidence="8" id="KW-1185">Reference proteome</keyword>
<dbReference type="GO" id="GO:0005634">
    <property type="term" value="C:nucleus"/>
    <property type="evidence" value="ECO:0007669"/>
    <property type="project" value="UniProtKB-SubCell"/>
</dbReference>
<evidence type="ECO:0000256" key="3">
    <source>
        <dbReference type="ARBA" id="ARBA00023125"/>
    </source>
</evidence>
<evidence type="ECO:0000256" key="4">
    <source>
        <dbReference type="ARBA" id="ARBA00023163"/>
    </source>
</evidence>
<dbReference type="Proteomes" id="UP001327560">
    <property type="component" value="Chromosome 3"/>
</dbReference>
<keyword evidence="2" id="KW-0805">Transcription regulation</keyword>
<gene>
    <name evidence="7" type="ORF">Cni_G10598</name>
</gene>
<evidence type="ECO:0000256" key="5">
    <source>
        <dbReference type="ARBA" id="ARBA00023242"/>
    </source>
</evidence>
<dbReference type="AlphaFoldDB" id="A0AAQ3K621"/>
<name>A0AAQ3K621_9LILI</name>
<comment type="subcellular location">
    <subcellularLocation>
        <location evidence="1">Nucleus</location>
    </subcellularLocation>
</comment>